<reference evidence="2 3" key="1">
    <citation type="submission" date="2018-03" db="EMBL/GenBank/DDBJ databases">
        <title>Genomic Encyclopedia of Archaeal and Bacterial Type Strains, Phase II (KMG-II): from individual species to whole genera.</title>
        <authorList>
            <person name="Goeker M."/>
        </authorList>
    </citation>
    <scope>NUCLEOTIDE SEQUENCE [LARGE SCALE GENOMIC DNA]</scope>
    <source>
        <strain evidence="2 3">DSM 27929</strain>
    </source>
</reference>
<keyword evidence="1" id="KW-0175">Coiled coil</keyword>
<dbReference type="RefSeq" id="WP_106135344.1">
    <property type="nucleotide sequence ID" value="NZ_PVTR01000016.1"/>
</dbReference>
<keyword evidence="3" id="KW-1185">Reference proteome</keyword>
<organism evidence="2 3">
    <name type="scientific">Mongoliibacter ruber</name>
    <dbReference type="NCBI Taxonomy" id="1750599"/>
    <lineage>
        <taxon>Bacteria</taxon>
        <taxon>Pseudomonadati</taxon>
        <taxon>Bacteroidota</taxon>
        <taxon>Cytophagia</taxon>
        <taxon>Cytophagales</taxon>
        <taxon>Cyclobacteriaceae</taxon>
        <taxon>Mongoliibacter</taxon>
    </lineage>
</organism>
<dbReference type="EMBL" id="PVTR01000016">
    <property type="protein sequence ID" value="PRY84873.1"/>
    <property type="molecule type" value="Genomic_DNA"/>
</dbReference>
<gene>
    <name evidence="2" type="ORF">CLW00_11632</name>
</gene>
<evidence type="ECO:0000256" key="1">
    <source>
        <dbReference type="SAM" id="Coils"/>
    </source>
</evidence>
<evidence type="ECO:0000313" key="3">
    <source>
        <dbReference type="Proteomes" id="UP000238157"/>
    </source>
</evidence>
<protein>
    <submittedName>
        <fullName evidence="2">Uncharacterized protein</fullName>
    </submittedName>
</protein>
<accession>A0A2T0WDT4</accession>
<evidence type="ECO:0000313" key="2">
    <source>
        <dbReference type="EMBL" id="PRY84873.1"/>
    </source>
</evidence>
<proteinExistence type="predicted"/>
<sequence length="873" mass="102203">MKRITLLISIMIFAITQSISQSQDSENKKLIGRINLAGDANYTLQYSILDEQHLYEIIDNRNTGSTLKSFKLIFNDQIVFQQNLLAALNDIDIFNDKSHFKKLVSEESQKYFYAFQVMRPAVNEAAKGPIAMTMKFGQTAEIRKSVNGSSEFVRRRDLINFLENNGLLDSASSEKLNNKRYFIFKKEIKNFINIFNFDTIEKYEKQNLLNYLTISEINDILKLNRGDKDKYQIFYNKLGEDLFKELNILQKKAITEPNFNKNTLSEFQNYLRESKRFLLDKFSDAIKIRNNSDSNFENIIAETNKEITTYKIQETGFTDRVTTLTEELNRVNLNIISIQSSLVAENKTLEDEINKLNAINGNAENIYENEIQIINETINNKRQSITNLSANLIDANNIKIRFENEFSQINSKIFDVSKSIREKEDYVKKYEDSLKTNKLFIRKIENIYAQELFKAGLINVKINNIQFEFNNGFLENMVIMTEPKFDFTIDDSLIRPSQKHVKFTNNYPLGFSSKTDLENLKKVELFAIQDKKVEYVLDFKDVVINIEEILELNRKDYSPKNKAVKDINPETTKERDFHKDNNTQILEAKIFSDLSGINASKPNGLIQLEVDKVIPLLTKRRTKSDTYWPFRWMINKNNNYGFFNYIKPEFTWSKIEQNLRSLDLTVAEPGTIFQINKRDTLINSNNEILIDTILFQNRALLASTLDIRQFEMLSVGADFNIWFLDLPYAKSSFYLNAGFRFGRTLLTLNDSVSKNEFGMKGFTNTFQFMPEFGYKINGDERYGLDFSYSPNWLISDSRGFIQTSDTFGIFETNETFNHQQQNKLHRLTLLAYFNITPSTTGRLFFRFRSFHQWKNWSNNFTQYQLGYSFYLTR</sequence>
<dbReference type="AlphaFoldDB" id="A0A2T0WDT4"/>
<dbReference type="OrthoDB" id="1154025at2"/>
<comment type="caution">
    <text evidence="2">The sequence shown here is derived from an EMBL/GenBank/DDBJ whole genome shotgun (WGS) entry which is preliminary data.</text>
</comment>
<dbReference type="Proteomes" id="UP000238157">
    <property type="component" value="Unassembled WGS sequence"/>
</dbReference>
<feature type="coiled-coil region" evidence="1">
    <location>
        <begin position="339"/>
        <end position="366"/>
    </location>
</feature>
<name>A0A2T0WDT4_9BACT</name>